<dbReference type="GO" id="GO:0008233">
    <property type="term" value="F:peptidase activity"/>
    <property type="evidence" value="ECO:0007669"/>
    <property type="project" value="UniProtKB-KW"/>
</dbReference>
<organism evidence="10 11">
    <name type="scientific">Stichopus japonicus</name>
    <name type="common">Sea cucumber</name>
    <dbReference type="NCBI Taxonomy" id="307972"/>
    <lineage>
        <taxon>Eukaryota</taxon>
        <taxon>Metazoa</taxon>
        <taxon>Echinodermata</taxon>
        <taxon>Eleutherozoa</taxon>
        <taxon>Echinozoa</taxon>
        <taxon>Holothuroidea</taxon>
        <taxon>Aspidochirotacea</taxon>
        <taxon>Aspidochirotida</taxon>
        <taxon>Stichopodidae</taxon>
        <taxon>Apostichopus</taxon>
    </lineage>
</organism>
<evidence type="ECO:0000256" key="8">
    <source>
        <dbReference type="ARBA" id="ARBA00023268"/>
    </source>
</evidence>
<evidence type="ECO:0000256" key="4">
    <source>
        <dbReference type="ARBA" id="ARBA00022722"/>
    </source>
</evidence>
<dbReference type="SUPFAM" id="SSF56672">
    <property type="entry name" value="DNA/RNA polymerases"/>
    <property type="match status" value="1"/>
</dbReference>
<evidence type="ECO:0000313" key="11">
    <source>
        <dbReference type="Proteomes" id="UP000230750"/>
    </source>
</evidence>
<dbReference type="FunFam" id="3.30.70.270:FF:000026">
    <property type="entry name" value="Transposon Ty3-G Gag-Pol polyprotein"/>
    <property type="match status" value="1"/>
</dbReference>
<evidence type="ECO:0000256" key="7">
    <source>
        <dbReference type="ARBA" id="ARBA00022918"/>
    </source>
</evidence>
<dbReference type="InterPro" id="IPR000477">
    <property type="entry name" value="RT_dom"/>
</dbReference>
<evidence type="ECO:0000256" key="5">
    <source>
        <dbReference type="ARBA" id="ARBA00022759"/>
    </source>
</evidence>
<comment type="caution">
    <text evidence="10">The sequence shown here is derived from an EMBL/GenBank/DDBJ whole genome shotgun (WGS) entry which is preliminary data.</text>
</comment>
<evidence type="ECO:0000256" key="1">
    <source>
        <dbReference type="ARBA" id="ARBA00022670"/>
    </source>
</evidence>
<dbReference type="GO" id="GO:0004519">
    <property type="term" value="F:endonuclease activity"/>
    <property type="evidence" value="ECO:0007669"/>
    <property type="project" value="UniProtKB-KW"/>
</dbReference>
<dbReference type="OrthoDB" id="4369127at2759"/>
<dbReference type="InterPro" id="IPR043128">
    <property type="entry name" value="Rev_trsase/Diguanyl_cyclase"/>
</dbReference>
<dbReference type="AlphaFoldDB" id="A0A2G8JR07"/>
<keyword evidence="3" id="KW-0548">Nucleotidyltransferase</keyword>
<dbReference type="PANTHER" id="PTHR37984:SF5">
    <property type="entry name" value="PROTEIN NYNRIN-LIKE"/>
    <property type="match status" value="1"/>
</dbReference>
<dbReference type="Gene3D" id="3.10.20.370">
    <property type="match status" value="1"/>
</dbReference>
<dbReference type="InterPro" id="IPR050951">
    <property type="entry name" value="Retrovirus_Pol_polyprotein"/>
</dbReference>
<feature type="domain" description="Reverse transcriptase" evidence="9">
    <location>
        <begin position="223"/>
        <end position="402"/>
    </location>
</feature>
<evidence type="ECO:0000256" key="3">
    <source>
        <dbReference type="ARBA" id="ARBA00022695"/>
    </source>
</evidence>
<evidence type="ECO:0000256" key="6">
    <source>
        <dbReference type="ARBA" id="ARBA00022801"/>
    </source>
</evidence>
<keyword evidence="8" id="KW-0511">Multifunctional enzyme</keyword>
<keyword evidence="1" id="KW-0645">Protease</keyword>
<gene>
    <name evidence="10" type="ORF">BSL78_25013</name>
</gene>
<dbReference type="FunFam" id="3.10.10.10:FF:000007">
    <property type="entry name" value="Retrovirus-related Pol polyprotein from transposon 17.6-like Protein"/>
    <property type="match status" value="1"/>
</dbReference>
<keyword evidence="11" id="KW-1185">Reference proteome</keyword>
<dbReference type="CDD" id="cd01647">
    <property type="entry name" value="RT_LTR"/>
    <property type="match status" value="1"/>
</dbReference>
<protein>
    <recommendedName>
        <fullName evidence="9">Reverse transcriptase domain-containing protein</fullName>
    </recommendedName>
</protein>
<accession>A0A2G8JR07</accession>
<name>A0A2G8JR07_STIJA</name>
<dbReference type="Gene3D" id="3.30.70.270">
    <property type="match status" value="2"/>
</dbReference>
<keyword evidence="4" id="KW-0540">Nuclease</keyword>
<dbReference type="Gene3D" id="3.10.10.10">
    <property type="entry name" value="HIV Type 1 Reverse Transcriptase, subunit A, domain 1"/>
    <property type="match status" value="1"/>
</dbReference>
<dbReference type="GO" id="GO:0006508">
    <property type="term" value="P:proteolysis"/>
    <property type="evidence" value="ECO:0007669"/>
    <property type="project" value="UniProtKB-KW"/>
</dbReference>
<dbReference type="PANTHER" id="PTHR37984">
    <property type="entry name" value="PROTEIN CBG26694"/>
    <property type="match status" value="1"/>
</dbReference>
<evidence type="ECO:0000313" key="10">
    <source>
        <dbReference type="EMBL" id="PIK38148.1"/>
    </source>
</evidence>
<keyword evidence="5" id="KW-0255">Endonuclease</keyword>
<evidence type="ECO:0000256" key="2">
    <source>
        <dbReference type="ARBA" id="ARBA00022679"/>
    </source>
</evidence>
<dbReference type="InterPro" id="IPR041577">
    <property type="entry name" value="RT_RNaseH_2"/>
</dbReference>
<dbReference type="GO" id="GO:0003964">
    <property type="term" value="F:RNA-directed DNA polymerase activity"/>
    <property type="evidence" value="ECO:0007669"/>
    <property type="project" value="UniProtKB-KW"/>
</dbReference>
<dbReference type="Pfam" id="PF00078">
    <property type="entry name" value="RVT_1"/>
    <property type="match status" value="1"/>
</dbReference>
<dbReference type="EMBL" id="MRZV01001397">
    <property type="protein sequence ID" value="PIK38148.1"/>
    <property type="molecule type" value="Genomic_DNA"/>
</dbReference>
<keyword evidence="6" id="KW-0378">Hydrolase</keyword>
<sequence length="579" mass="65538">MSSRIWTQLTSVQELGLSTDTPKAKPQPNIQGLVRVCGTRVIVPPESVKVISVSCPFVHGSEEVVVEPLTQLPKGIFVGSTLNRTGRKLNLQVLNLTKENVVLKPRTPLGKLEVPSVIHDDSLSVTKVKLSVQHVHASFDTAQREPCWKVPLPDSLTEDQRNKAVDLLRRNAEIFASSDDDLGNAEGVTHKIPLTDEVPVRQPFRRIPPSQWEEVREHIRKLLDKGVIRPSTSPYASPIVLVRKTDGSLRMCVDYRKLNQKTIKDAYPIPRIEDSIDALHGSQWFSAIDLLSGYHQVAMAETDRHKTGFITPFGLYEFNRMPFGLSNAPGTFQRLMQTCLHDQFFQSVLCYLDDILVYSKTFEDHLTNLQRVFDRLKQQGLKIKPSKCTFFQSEVTYLGHKVTRAGVMPSPDKIQAVKDWPAPRNVKELRSFLGFCSFYRRFVYNFSQTAKPLHTLVSTCLHQQKSTKTVPFTWSDEHQEAFKILKQKLCENVVLAYPNYTLPFELEVDASLCGLGAVLYQVQDGKRRVLAFASRTLRGSEKTMDIILQFQTRAAWVKVGSHREISGVFAGAQVCCIYR</sequence>
<proteinExistence type="predicted"/>
<dbReference type="InterPro" id="IPR043502">
    <property type="entry name" value="DNA/RNA_pol_sf"/>
</dbReference>
<reference evidence="10 11" key="1">
    <citation type="journal article" date="2017" name="PLoS Biol.">
        <title>The sea cucumber genome provides insights into morphological evolution and visceral regeneration.</title>
        <authorList>
            <person name="Zhang X."/>
            <person name="Sun L."/>
            <person name="Yuan J."/>
            <person name="Sun Y."/>
            <person name="Gao Y."/>
            <person name="Zhang L."/>
            <person name="Li S."/>
            <person name="Dai H."/>
            <person name="Hamel J.F."/>
            <person name="Liu C."/>
            <person name="Yu Y."/>
            <person name="Liu S."/>
            <person name="Lin W."/>
            <person name="Guo K."/>
            <person name="Jin S."/>
            <person name="Xu P."/>
            <person name="Storey K.B."/>
            <person name="Huan P."/>
            <person name="Zhang T."/>
            <person name="Zhou Y."/>
            <person name="Zhang J."/>
            <person name="Lin C."/>
            <person name="Li X."/>
            <person name="Xing L."/>
            <person name="Huo D."/>
            <person name="Sun M."/>
            <person name="Wang L."/>
            <person name="Mercier A."/>
            <person name="Li F."/>
            <person name="Yang H."/>
            <person name="Xiang J."/>
        </authorList>
    </citation>
    <scope>NUCLEOTIDE SEQUENCE [LARGE SCALE GENOMIC DNA]</scope>
    <source>
        <strain evidence="10">Shaxun</strain>
        <tissue evidence="10">Muscle</tissue>
    </source>
</reference>
<dbReference type="FunFam" id="3.10.10.10:FF:000002">
    <property type="entry name" value="Retrovirus-related Pol polyprotein from transposon 17.6-like protein"/>
    <property type="match status" value="1"/>
</dbReference>
<dbReference type="Proteomes" id="UP000230750">
    <property type="component" value="Unassembled WGS sequence"/>
</dbReference>
<dbReference type="PROSITE" id="PS50878">
    <property type="entry name" value="RT_POL"/>
    <property type="match status" value="1"/>
</dbReference>
<keyword evidence="7" id="KW-0695">RNA-directed DNA polymerase</keyword>
<dbReference type="Pfam" id="PF17919">
    <property type="entry name" value="RT_RNaseH_2"/>
    <property type="match status" value="1"/>
</dbReference>
<keyword evidence="2" id="KW-0808">Transferase</keyword>
<evidence type="ECO:0000259" key="9">
    <source>
        <dbReference type="PROSITE" id="PS50878"/>
    </source>
</evidence>